<dbReference type="Proteomes" id="UP000032431">
    <property type="component" value="Chromosome I"/>
</dbReference>
<feature type="binding site" evidence="8">
    <location>
        <position position="240"/>
    </location>
    <ligand>
        <name>substrate</name>
    </ligand>
</feature>
<evidence type="ECO:0000256" key="3">
    <source>
        <dbReference type="ARBA" id="ARBA00022801"/>
    </source>
</evidence>
<gene>
    <name evidence="13" type="ORF">CCDG5_1913</name>
</gene>
<evidence type="ECO:0000313" key="14">
    <source>
        <dbReference type="Proteomes" id="UP000032431"/>
    </source>
</evidence>
<evidence type="ECO:0000256" key="2">
    <source>
        <dbReference type="ARBA" id="ARBA00022729"/>
    </source>
</evidence>
<evidence type="ECO:0000256" key="1">
    <source>
        <dbReference type="ARBA" id="ARBA00007164"/>
    </source>
</evidence>
<dbReference type="PANTHER" id="PTHR21581:SF6">
    <property type="entry name" value="TRAFFICKING PROTEIN PARTICLE COMPLEX SUBUNIT 12"/>
    <property type="match status" value="1"/>
</dbReference>
<feature type="active site" description="Acyl-ester intermediate" evidence="7">
    <location>
        <position position="71"/>
    </location>
</feature>
<dbReference type="PANTHER" id="PTHR21581">
    <property type="entry name" value="D-ALANYL-D-ALANINE CARBOXYPEPTIDASE"/>
    <property type="match status" value="1"/>
</dbReference>
<keyword evidence="3" id="KW-0378">Hydrolase</keyword>
<sequence>MKSKLVVTMAFSMLFTYITASSGAALISKAADPASDPSAPQITAEAAIVADADTGYIYYNKNMHQKMYPASITKILTGLVAVENGHDSDIITINGNIGEGMPSDAARIYLEDGEVITQEEALYTMFLASANDSANALALHIGGTIEKFVNMMNERAKELGAVDSHFSNPSGLPDKNNVTSAYDMAIITKKALQEPALMKYFGAKSYTMPATNKREPIAFSTLHKMMKNTIYKYEGTIAGKTGWETMSGHTLVTAAKRNGRTLICVVLKSSNGNTVYKDTRALLDYAFAKEIDTSSAQYLASPLKKVQAETTSNPIKNVPPPSSVKLNAGQKDKDMAGPAIVLICSVCLFILLISFGRKTIAIRKR</sequence>
<dbReference type="PATRIC" id="fig|29343.3.peg.2006"/>
<evidence type="ECO:0000256" key="7">
    <source>
        <dbReference type="PIRSR" id="PIRSR618044-1"/>
    </source>
</evidence>
<dbReference type="KEGG" id="ccel:CCDG5_1913"/>
<keyword evidence="4" id="KW-0133">Cell shape</keyword>
<dbReference type="PRINTS" id="PR00725">
    <property type="entry name" value="DADACBPTASE1"/>
</dbReference>
<dbReference type="GO" id="GO:0008360">
    <property type="term" value="P:regulation of cell shape"/>
    <property type="evidence" value="ECO:0007669"/>
    <property type="project" value="UniProtKB-KW"/>
</dbReference>
<comment type="similarity">
    <text evidence="1 9">Belongs to the peptidase S11 family.</text>
</comment>
<feature type="chain" id="PRO_5039209214" evidence="11">
    <location>
        <begin position="21"/>
        <end position="365"/>
    </location>
</feature>
<keyword evidence="13" id="KW-0121">Carboxypeptidase</keyword>
<evidence type="ECO:0000256" key="6">
    <source>
        <dbReference type="ARBA" id="ARBA00023316"/>
    </source>
</evidence>
<feature type="signal peptide" evidence="11">
    <location>
        <begin position="1"/>
        <end position="20"/>
    </location>
</feature>
<dbReference type="InterPro" id="IPR012338">
    <property type="entry name" value="Beta-lactam/transpept-like"/>
</dbReference>
<dbReference type="AlphaFoldDB" id="A0A078KRJ2"/>
<protein>
    <submittedName>
        <fullName evidence="13">Peptidase S11 D-alanyl-D-alanine carboxypeptidase 1</fullName>
    </submittedName>
</protein>
<feature type="active site" evidence="7">
    <location>
        <position position="129"/>
    </location>
</feature>
<evidence type="ECO:0000256" key="9">
    <source>
        <dbReference type="RuleBase" id="RU004016"/>
    </source>
</evidence>
<dbReference type="Pfam" id="PF00768">
    <property type="entry name" value="Peptidase_S11"/>
    <property type="match status" value="1"/>
</dbReference>
<keyword evidence="14" id="KW-1185">Reference proteome</keyword>
<evidence type="ECO:0000256" key="8">
    <source>
        <dbReference type="PIRSR" id="PIRSR618044-2"/>
    </source>
</evidence>
<keyword evidence="13" id="KW-0645">Protease</keyword>
<accession>A0A078KRJ2</accession>
<evidence type="ECO:0000256" key="5">
    <source>
        <dbReference type="ARBA" id="ARBA00022984"/>
    </source>
</evidence>
<keyword evidence="5" id="KW-0573">Peptidoglycan synthesis</keyword>
<evidence type="ECO:0000256" key="10">
    <source>
        <dbReference type="SAM" id="Phobius"/>
    </source>
</evidence>
<dbReference type="OrthoDB" id="9791132at2"/>
<evidence type="ECO:0000256" key="4">
    <source>
        <dbReference type="ARBA" id="ARBA00022960"/>
    </source>
</evidence>
<dbReference type="STRING" id="29343.CCDG5_1913"/>
<reference evidence="14" key="1">
    <citation type="submission" date="2014-07" db="EMBL/GenBank/DDBJ databases">
        <authorList>
            <person name="Wibberg D."/>
        </authorList>
    </citation>
    <scope>NUCLEOTIDE SEQUENCE [LARGE SCALE GENOMIC DNA]</scope>
    <source>
        <strain evidence="14">DG5</strain>
    </source>
</reference>
<dbReference type="SUPFAM" id="SSF56601">
    <property type="entry name" value="beta-lactamase/transpeptidase-like"/>
    <property type="match status" value="1"/>
</dbReference>
<evidence type="ECO:0000259" key="12">
    <source>
        <dbReference type="Pfam" id="PF00768"/>
    </source>
</evidence>
<dbReference type="EMBL" id="LM995447">
    <property type="protein sequence ID" value="CDZ25008.1"/>
    <property type="molecule type" value="Genomic_DNA"/>
</dbReference>
<proteinExistence type="inferred from homology"/>
<organism evidence="13 14">
    <name type="scientific">[Clostridium] cellulosi</name>
    <dbReference type="NCBI Taxonomy" id="29343"/>
    <lineage>
        <taxon>Bacteria</taxon>
        <taxon>Bacillati</taxon>
        <taxon>Bacillota</taxon>
        <taxon>Clostridia</taxon>
        <taxon>Eubacteriales</taxon>
        <taxon>Oscillospiraceae</taxon>
        <taxon>Oscillospiraceae incertae sedis</taxon>
    </lineage>
</organism>
<keyword evidence="10" id="KW-0812">Transmembrane</keyword>
<dbReference type="Gene3D" id="3.40.710.10">
    <property type="entry name" value="DD-peptidase/beta-lactamase superfamily"/>
    <property type="match status" value="1"/>
</dbReference>
<dbReference type="InterPro" id="IPR018044">
    <property type="entry name" value="Peptidase_S11"/>
</dbReference>
<dbReference type="GO" id="GO:0071555">
    <property type="term" value="P:cell wall organization"/>
    <property type="evidence" value="ECO:0007669"/>
    <property type="project" value="UniProtKB-KW"/>
</dbReference>
<keyword evidence="10" id="KW-1133">Transmembrane helix</keyword>
<dbReference type="HOGENOM" id="CLU_027070_7_2_9"/>
<keyword evidence="2 11" id="KW-0732">Signal</keyword>
<keyword evidence="6" id="KW-0961">Cell wall biogenesis/degradation</keyword>
<evidence type="ECO:0000313" key="13">
    <source>
        <dbReference type="EMBL" id="CDZ25008.1"/>
    </source>
</evidence>
<feature type="active site" description="Proton acceptor" evidence="7">
    <location>
        <position position="74"/>
    </location>
</feature>
<dbReference type="GO" id="GO:0009252">
    <property type="term" value="P:peptidoglycan biosynthetic process"/>
    <property type="evidence" value="ECO:0007669"/>
    <property type="project" value="UniProtKB-KW"/>
</dbReference>
<feature type="domain" description="Peptidase S11 D-alanyl-D-alanine carboxypeptidase A N-terminal" evidence="12">
    <location>
        <begin position="37"/>
        <end position="269"/>
    </location>
</feature>
<evidence type="ECO:0000256" key="11">
    <source>
        <dbReference type="SAM" id="SignalP"/>
    </source>
</evidence>
<dbReference type="GO" id="GO:0006508">
    <property type="term" value="P:proteolysis"/>
    <property type="evidence" value="ECO:0007669"/>
    <property type="project" value="InterPro"/>
</dbReference>
<dbReference type="GO" id="GO:0009002">
    <property type="term" value="F:serine-type D-Ala-D-Ala carboxypeptidase activity"/>
    <property type="evidence" value="ECO:0007669"/>
    <property type="project" value="InterPro"/>
</dbReference>
<dbReference type="InterPro" id="IPR001967">
    <property type="entry name" value="Peptidase_S11_N"/>
</dbReference>
<name>A0A078KRJ2_9FIRM</name>
<feature type="transmembrane region" description="Helical" evidence="10">
    <location>
        <begin position="335"/>
        <end position="355"/>
    </location>
</feature>
<keyword evidence="10" id="KW-0472">Membrane</keyword>